<proteinExistence type="predicted"/>
<dbReference type="PaxDb" id="6945-B7PES2"/>
<dbReference type="EMBL" id="ABJB011052873">
    <property type="status" value="NOT_ANNOTATED_CDS"/>
    <property type="molecule type" value="Genomic_DNA"/>
</dbReference>
<accession>B7PES2</accession>
<evidence type="ECO:0000313" key="3">
    <source>
        <dbReference type="Proteomes" id="UP000001555"/>
    </source>
</evidence>
<name>B7PES2_IXOSC</name>
<dbReference type="AlphaFoldDB" id="B7PES2"/>
<protein>
    <submittedName>
        <fullName evidence="1 2">Uncharacterized protein</fullName>
    </submittedName>
</protein>
<dbReference type="VEuPathDB" id="VectorBase:ISCW003699"/>
<evidence type="ECO:0000313" key="2">
    <source>
        <dbReference type="EnsemblMetazoa" id="ISCW003699-PA"/>
    </source>
</evidence>
<dbReference type="EMBL" id="DS697827">
    <property type="protein sequence ID" value="EEC05094.1"/>
    <property type="molecule type" value="Genomic_DNA"/>
</dbReference>
<dbReference type="Proteomes" id="UP000001555">
    <property type="component" value="Unassembled WGS sequence"/>
</dbReference>
<organism>
    <name type="scientific">Ixodes scapularis</name>
    <name type="common">Black-legged tick</name>
    <name type="synonym">Deer tick</name>
    <dbReference type="NCBI Taxonomy" id="6945"/>
    <lineage>
        <taxon>Eukaryota</taxon>
        <taxon>Metazoa</taxon>
        <taxon>Ecdysozoa</taxon>
        <taxon>Arthropoda</taxon>
        <taxon>Chelicerata</taxon>
        <taxon>Arachnida</taxon>
        <taxon>Acari</taxon>
        <taxon>Parasitiformes</taxon>
        <taxon>Ixodida</taxon>
        <taxon>Ixodoidea</taxon>
        <taxon>Ixodidae</taxon>
        <taxon>Ixodinae</taxon>
        <taxon>Ixodes</taxon>
    </lineage>
</organism>
<dbReference type="EnsemblMetazoa" id="ISCW003699-RA">
    <property type="protein sequence ID" value="ISCW003699-PA"/>
    <property type="gene ID" value="ISCW003699"/>
</dbReference>
<gene>
    <name evidence="1" type="ORF">IscW_ISCW003699</name>
</gene>
<dbReference type="VEuPathDB" id="VectorBase:ISCI003699"/>
<dbReference type="EMBL" id="ABJB010664186">
    <property type="status" value="NOT_ANNOTATED_CDS"/>
    <property type="molecule type" value="Genomic_DNA"/>
</dbReference>
<evidence type="ECO:0000313" key="1">
    <source>
        <dbReference type="EMBL" id="EEC05094.1"/>
    </source>
</evidence>
<dbReference type="HOGENOM" id="CLU_2545117_0_0_1"/>
<reference evidence="1 3" key="1">
    <citation type="submission" date="2008-03" db="EMBL/GenBank/DDBJ databases">
        <title>Annotation of Ixodes scapularis.</title>
        <authorList>
            <consortium name="Ixodes scapularis Genome Project Consortium"/>
            <person name="Caler E."/>
            <person name="Hannick L.I."/>
            <person name="Bidwell S."/>
            <person name="Joardar V."/>
            <person name="Thiagarajan M."/>
            <person name="Amedeo P."/>
            <person name="Galinsky K.J."/>
            <person name="Schobel S."/>
            <person name="Inman J."/>
            <person name="Hostetler J."/>
            <person name="Miller J."/>
            <person name="Hammond M."/>
            <person name="Megy K."/>
            <person name="Lawson D."/>
            <person name="Kodira C."/>
            <person name="Sutton G."/>
            <person name="Meyer J."/>
            <person name="Hill C.A."/>
            <person name="Birren B."/>
            <person name="Nene V."/>
            <person name="Collins F."/>
            <person name="Alarcon-Chaidez F."/>
            <person name="Wikel S."/>
            <person name="Strausberg R."/>
        </authorList>
    </citation>
    <scope>NUCLEOTIDE SEQUENCE [LARGE SCALE GENOMIC DNA]</scope>
    <source>
        <strain evidence="3">Wikel</strain>
        <strain evidence="1">Wikel colony</strain>
    </source>
</reference>
<reference evidence="2" key="2">
    <citation type="submission" date="2020-05" db="UniProtKB">
        <authorList>
            <consortium name="EnsemblMetazoa"/>
        </authorList>
    </citation>
    <scope>IDENTIFICATION</scope>
    <source>
        <strain evidence="2">wikel</strain>
    </source>
</reference>
<keyword evidence="3" id="KW-1185">Reference proteome</keyword>
<sequence length="83" mass="9751">MWFLFVSLFFRTNTMKIKIIAHFFKLSPRLCICCCGVWKTVLGLNDLFLRQTRLSFGAVKLSTGVEPMSVYVPNECEWLWKCH</sequence>
<dbReference type="InParanoid" id="B7PES2"/>